<keyword evidence="3" id="KW-1185">Reference proteome</keyword>
<feature type="transmembrane region" description="Helical" evidence="1">
    <location>
        <begin position="12"/>
        <end position="32"/>
    </location>
</feature>
<name>A0ABS8PWU7_9BACT</name>
<dbReference type="Proteomes" id="UP001199816">
    <property type="component" value="Unassembled WGS sequence"/>
</dbReference>
<feature type="transmembrane region" description="Helical" evidence="1">
    <location>
        <begin position="76"/>
        <end position="100"/>
    </location>
</feature>
<proteinExistence type="predicted"/>
<protein>
    <submittedName>
        <fullName evidence="2">Uncharacterized protein</fullName>
    </submittedName>
</protein>
<dbReference type="EMBL" id="JAJNEC010000007">
    <property type="protein sequence ID" value="MCD2425365.1"/>
    <property type="molecule type" value="Genomic_DNA"/>
</dbReference>
<comment type="caution">
    <text evidence="2">The sequence shown here is derived from an EMBL/GenBank/DDBJ whole genome shotgun (WGS) entry which is preliminary data.</text>
</comment>
<feature type="transmembrane region" description="Helical" evidence="1">
    <location>
        <begin position="44"/>
        <end position="64"/>
    </location>
</feature>
<organism evidence="2 3">
    <name type="scientific">Niabella pedocola</name>
    <dbReference type="NCBI Taxonomy" id="1752077"/>
    <lineage>
        <taxon>Bacteria</taxon>
        <taxon>Pseudomonadati</taxon>
        <taxon>Bacteroidota</taxon>
        <taxon>Chitinophagia</taxon>
        <taxon>Chitinophagales</taxon>
        <taxon>Chitinophagaceae</taxon>
        <taxon>Niabella</taxon>
    </lineage>
</organism>
<evidence type="ECO:0000256" key="1">
    <source>
        <dbReference type="SAM" id="Phobius"/>
    </source>
</evidence>
<reference evidence="2 3" key="1">
    <citation type="submission" date="2021-11" db="EMBL/GenBank/DDBJ databases">
        <title>Genomic of Niabella pedocola.</title>
        <authorList>
            <person name="Wu T."/>
        </authorList>
    </citation>
    <scope>NUCLEOTIDE SEQUENCE [LARGE SCALE GENOMIC DNA]</scope>
    <source>
        <strain evidence="2 3">JCM 31011</strain>
    </source>
</reference>
<keyword evidence="1" id="KW-0472">Membrane</keyword>
<evidence type="ECO:0000313" key="2">
    <source>
        <dbReference type="EMBL" id="MCD2425365.1"/>
    </source>
</evidence>
<dbReference type="RefSeq" id="WP_231007836.1">
    <property type="nucleotide sequence ID" value="NZ_JAJNEC010000007.1"/>
</dbReference>
<evidence type="ECO:0000313" key="3">
    <source>
        <dbReference type="Proteomes" id="UP001199816"/>
    </source>
</evidence>
<gene>
    <name evidence="2" type="ORF">LQ567_21455</name>
</gene>
<sequence>MKQEHQKSPHILNAASNLTGICFILITSLRIFTNKGERTVMDEAAAVAILFFMTSCILSFLSMRSSGTRSNKLETFADYVFLAGLGLLFVVSLLFVFNVIH</sequence>
<keyword evidence="1" id="KW-0812">Transmembrane</keyword>
<accession>A0ABS8PWU7</accession>
<keyword evidence="1" id="KW-1133">Transmembrane helix</keyword>